<dbReference type="InterPro" id="IPR029787">
    <property type="entry name" value="Nucleotide_cyclase"/>
</dbReference>
<sequence length="265" mass="29799">MHRLLARQLRKLGLEPGALPDEAGWSELLRQISAAYRQSDDDRYLLERSLQISSDEMQALLQQQRATAEGRMRALVNALPDLVFMLDQEGRYVEVIAGDDAGLYLPADALKGRLLSEIVGPEQARFFLDVIRRALESMQLQVVEYQLNLKGGRRRYEGRVVATGLKVNGLHTVLFLARDVTELARSRDELQYMATHDELTGLPNRALLEGRLARAVVRAERSQRCGALMVIDLDNFKQINDSLGHHNGDRPLTAMESEAKAVSPR</sequence>
<dbReference type="PANTHER" id="PTHR44757:SF2">
    <property type="entry name" value="BIOFILM ARCHITECTURE MAINTENANCE PROTEIN MBAA"/>
    <property type="match status" value="1"/>
</dbReference>
<evidence type="ECO:0000313" key="5">
    <source>
        <dbReference type="Proteomes" id="UP000250928"/>
    </source>
</evidence>
<organism evidence="4 5">
    <name type="scientific">Candidatus Sedimenticola endophacoides</name>
    <dbReference type="NCBI Taxonomy" id="2548426"/>
    <lineage>
        <taxon>Bacteria</taxon>
        <taxon>Pseudomonadati</taxon>
        <taxon>Pseudomonadota</taxon>
        <taxon>Gammaproteobacteria</taxon>
        <taxon>Chromatiales</taxon>
        <taxon>Sedimenticolaceae</taxon>
        <taxon>Sedimenticola</taxon>
    </lineage>
</organism>
<evidence type="ECO:0000259" key="2">
    <source>
        <dbReference type="PROSITE" id="PS50112"/>
    </source>
</evidence>
<accession>A0A6N4DLG6</accession>
<dbReference type="InterPro" id="IPR000014">
    <property type="entry name" value="PAS"/>
</dbReference>
<dbReference type="CDD" id="cd01949">
    <property type="entry name" value="GGDEF"/>
    <property type="match status" value="1"/>
</dbReference>
<dbReference type="SUPFAM" id="SSF55073">
    <property type="entry name" value="Nucleotide cyclase"/>
    <property type="match status" value="1"/>
</dbReference>
<dbReference type="Proteomes" id="UP000250928">
    <property type="component" value="Unassembled WGS sequence"/>
</dbReference>
<dbReference type="EMBL" id="PQCO01000275">
    <property type="protein sequence ID" value="PUD99018.1"/>
    <property type="molecule type" value="Genomic_DNA"/>
</dbReference>
<name>A0A6N4DLG6_9GAMM</name>
<feature type="region of interest" description="Disordered" evidence="1">
    <location>
        <begin position="246"/>
        <end position="265"/>
    </location>
</feature>
<reference evidence="4 5" key="1">
    <citation type="submission" date="2018-01" db="EMBL/GenBank/DDBJ databases">
        <title>Novel co-symbiosis in the lucinid bivalve Phacoides pectinatus.</title>
        <authorList>
            <person name="Lim S.J."/>
            <person name="Davis B.G."/>
            <person name="Gill D.E."/>
            <person name="Engel A.S."/>
            <person name="Anderson L.C."/>
            <person name="Campbell B.J."/>
        </authorList>
    </citation>
    <scope>NUCLEOTIDE SEQUENCE [LARGE SCALE GENOMIC DNA]</scope>
    <source>
        <strain evidence="4">N3_P5</strain>
    </source>
</reference>
<dbReference type="NCBIfam" id="TIGR00254">
    <property type="entry name" value="GGDEF"/>
    <property type="match status" value="1"/>
</dbReference>
<dbReference type="Pfam" id="PF00990">
    <property type="entry name" value="GGDEF"/>
    <property type="match status" value="1"/>
</dbReference>
<dbReference type="InterPro" id="IPR013656">
    <property type="entry name" value="PAS_4"/>
</dbReference>
<feature type="domain" description="PAS" evidence="2">
    <location>
        <begin position="68"/>
        <end position="138"/>
    </location>
</feature>
<dbReference type="InterPro" id="IPR052155">
    <property type="entry name" value="Biofilm_reg_signaling"/>
</dbReference>
<evidence type="ECO:0000256" key="1">
    <source>
        <dbReference type="SAM" id="MobiDB-lite"/>
    </source>
</evidence>
<evidence type="ECO:0000259" key="3">
    <source>
        <dbReference type="PROSITE" id="PS50887"/>
    </source>
</evidence>
<dbReference type="InterPro" id="IPR043128">
    <property type="entry name" value="Rev_trsase/Diguanyl_cyclase"/>
</dbReference>
<evidence type="ECO:0008006" key="6">
    <source>
        <dbReference type="Google" id="ProtNLM"/>
    </source>
</evidence>
<dbReference type="PANTHER" id="PTHR44757">
    <property type="entry name" value="DIGUANYLATE CYCLASE DGCP"/>
    <property type="match status" value="1"/>
</dbReference>
<dbReference type="PROSITE" id="PS50887">
    <property type="entry name" value="GGDEF"/>
    <property type="match status" value="1"/>
</dbReference>
<dbReference type="Gene3D" id="3.30.70.270">
    <property type="match status" value="1"/>
</dbReference>
<dbReference type="InterPro" id="IPR035965">
    <property type="entry name" value="PAS-like_dom_sf"/>
</dbReference>
<evidence type="ECO:0000313" key="4">
    <source>
        <dbReference type="EMBL" id="PUD99018.1"/>
    </source>
</evidence>
<dbReference type="PROSITE" id="PS50112">
    <property type="entry name" value="PAS"/>
    <property type="match status" value="1"/>
</dbReference>
<dbReference type="AlphaFoldDB" id="A0A6N4DLG6"/>
<feature type="domain" description="GGDEF" evidence="3">
    <location>
        <begin position="224"/>
        <end position="265"/>
    </location>
</feature>
<dbReference type="InterPro" id="IPR000160">
    <property type="entry name" value="GGDEF_dom"/>
</dbReference>
<proteinExistence type="predicted"/>
<dbReference type="CDD" id="cd00130">
    <property type="entry name" value="PAS"/>
    <property type="match status" value="1"/>
</dbReference>
<protein>
    <recommendedName>
        <fullName evidence="6">GGDEF domain-containing protein</fullName>
    </recommendedName>
</protein>
<comment type="caution">
    <text evidence="4">The sequence shown here is derived from an EMBL/GenBank/DDBJ whole genome shotgun (WGS) entry which is preliminary data.</text>
</comment>
<dbReference type="Pfam" id="PF08448">
    <property type="entry name" value="PAS_4"/>
    <property type="match status" value="1"/>
</dbReference>
<dbReference type="SUPFAM" id="SSF55785">
    <property type="entry name" value="PYP-like sensor domain (PAS domain)"/>
    <property type="match status" value="1"/>
</dbReference>
<dbReference type="Gene3D" id="3.30.450.20">
    <property type="entry name" value="PAS domain"/>
    <property type="match status" value="1"/>
</dbReference>
<gene>
    <name evidence="4" type="ORF">C3L24_11685</name>
</gene>